<sequence length="42" mass="4728">MEDPTQSRRSQPNRGGFLSRPGPDLGHREIIELPCRPEIADV</sequence>
<dbReference type="EMBL" id="LK032269">
    <property type="protein sequence ID" value="CDY31225.1"/>
    <property type="molecule type" value="Genomic_DNA"/>
</dbReference>
<name>A0A078GXP3_BRANA</name>
<proteinExistence type="predicted"/>
<dbReference type="PaxDb" id="3708-A0A078GXP3"/>
<organism evidence="2 3">
    <name type="scientific">Brassica napus</name>
    <name type="common">Rape</name>
    <dbReference type="NCBI Taxonomy" id="3708"/>
    <lineage>
        <taxon>Eukaryota</taxon>
        <taxon>Viridiplantae</taxon>
        <taxon>Streptophyta</taxon>
        <taxon>Embryophyta</taxon>
        <taxon>Tracheophyta</taxon>
        <taxon>Spermatophyta</taxon>
        <taxon>Magnoliopsida</taxon>
        <taxon>eudicotyledons</taxon>
        <taxon>Gunneridae</taxon>
        <taxon>Pentapetalae</taxon>
        <taxon>rosids</taxon>
        <taxon>malvids</taxon>
        <taxon>Brassicales</taxon>
        <taxon>Brassicaceae</taxon>
        <taxon>Brassiceae</taxon>
        <taxon>Brassica</taxon>
    </lineage>
</organism>
<reference evidence="2 3" key="1">
    <citation type="journal article" date="2014" name="Science">
        <title>Plant genetics. Early allopolyploid evolution in the post-Neolithic Brassica napus oilseed genome.</title>
        <authorList>
            <person name="Chalhoub B."/>
            <person name="Denoeud F."/>
            <person name="Liu S."/>
            <person name="Parkin I.A."/>
            <person name="Tang H."/>
            <person name="Wang X."/>
            <person name="Chiquet J."/>
            <person name="Belcram H."/>
            <person name="Tong C."/>
            <person name="Samans B."/>
            <person name="Correa M."/>
            <person name="Da Silva C."/>
            <person name="Just J."/>
            <person name="Falentin C."/>
            <person name="Koh C.S."/>
            <person name="Le Clainche I."/>
            <person name="Bernard M."/>
            <person name="Bento P."/>
            <person name="Noel B."/>
            <person name="Labadie K."/>
            <person name="Alberti A."/>
            <person name="Charles M."/>
            <person name="Arnaud D."/>
            <person name="Guo H."/>
            <person name="Daviaud C."/>
            <person name="Alamery S."/>
            <person name="Jabbari K."/>
            <person name="Zhao M."/>
            <person name="Edger P.P."/>
            <person name="Chelaifa H."/>
            <person name="Tack D."/>
            <person name="Lassalle G."/>
            <person name="Mestiri I."/>
            <person name="Schnel N."/>
            <person name="Le Paslier M.C."/>
            <person name="Fan G."/>
            <person name="Renault V."/>
            <person name="Bayer P.E."/>
            <person name="Golicz A.A."/>
            <person name="Manoli S."/>
            <person name="Lee T.H."/>
            <person name="Thi V.H."/>
            <person name="Chalabi S."/>
            <person name="Hu Q."/>
            <person name="Fan C."/>
            <person name="Tollenaere R."/>
            <person name="Lu Y."/>
            <person name="Battail C."/>
            <person name="Shen J."/>
            <person name="Sidebottom C.H."/>
            <person name="Wang X."/>
            <person name="Canaguier A."/>
            <person name="Chauveau A."/>
            <person name="Berard A."/>
            <person name="Deniot G."/>
            <person name="Guan M."/>
            <person name="Liu Z."/>
            <person name="Sun F."/>
            <person name="Lim Y.P."/>
            <person name="Lyons E."/>
            <person name="Town C.D."/>
            <person name="Bancroft I."/>
            <person name="Wang X."/>
            <person name="Meng J."/>
            <person name="Ma J."/>
            <person name="Pires J.C."/>
            <person name="King G.J."/>
            <person name="Brunel D."/>
            <person name="Delourme R."/>
            <person name="Renard M."/>
            <person name="Aury J.M."/>
            <person name="Adams K.L."/>
            <person name="Batley J."/>
            <person name="Snowdon R.J."/>
            <person name="Tost J."/>
            <person name="Edwards D."/>
            <person name="Zhou Y."/>
            <person name="Hua W."/>
            <person name="Sharpe A.G."/>
            <person name="Paterson A.H."/>
            <person name="Guan C."/>
            <person name="Wincker P."/>
        </authorList>
    </citation>
    <scope>NUCLEOTIDE SEQUENCE [LARGE SCALE GENOMIC DNA]</scope>
    <source>
        <strain evidence="3">cv. Darmor-bzh</strain>
    </source>
</reference>
<evidence type="ECO:0000313" key="2">
    <source>
        <dbReference type="EMBL" id="CDY31225.1"/>
    </source>
</evidence>
<evidence type="ECO:0000256" key="1">
    <source>
        <dbReference type="SAM" id="MobiDB-lite"/>
    </source>
</evidence>
<dbReference type="Gramene" id="CDY31225">
    <property type="protein sequence ID" value="CDY31225"/>
    <property type="gene ID" value="GSBRNA2T00047357001"/>
</dbReference>
<evidence type="ECO:0000313" key="3">
    <source>
        <dbReference type="Proteomes" id="UP000028999"/>
    </source>
</evidence>
<accession>A0A078GXP3</accession>
<protein>
    <submittedName>
        <fullName evidence="2">BnaC08g15200D protein</fullName>
    </submittedName>
</protein>
<dbReference type="Proteomes" id="UP000028999">
    <property type="component" value="Unassembled WGS sequence"/>
</dbReference>
<gene>
    <name evidence="2" type="primary">BnaC08g15200D</name>
    <name evidence="2" type="ORF">GSBRNA2T00047357001</name>
</gene>
<dbReference type="AlphaFoldDB" id="A0A078GXP3"/>
<feature type="region of interest" description="Disordered" evidence="1">
    <location>
        <begin position="1"/>
        <end position="30"/>
    </location>
</feature>
<keyword evidence="3" id="KW-1185">Reference proteome</keyword>